<dbReference type="RefSeq" id="XP_001416365.1">
    <property type="nucleotide sequence ID" value="XM_001416328.1"/>
</dbReference>
<dbReference type="Gramene" id="ABO94658">
    <property type="protein sequence ID" value="ABO94658"/>
    <property type="gene ID" value="OSTLU_92293"/>
</dbReference>
<dbReference type="GO" id="GO:0032259">
    <property type="term" value="P:methylation"/>
    <property type="evidence" value="ECO:0007669"/>
    <property type="project" value="InterPro"/>
</dbReference>
<evidence type="ECO:0000313" key="2">
    <source>
        <dbReference type="EMBL" id="ABO94658.1"/>
    </source>
</evidence>
<evidence type="ECO:0000259" key="1">
    <source>
        <dbReference type="Pfam" id="PF05175"/>
    </source>
</evidence>
<protein>
    <recommendedName>
        <fullName evidence="1">Methyltransferase small domain-containing protein</fullName>
    </recommendedName>
</protein>
<dbReference type="GO" id="GO:0008168">
    <property type="term" value="F:methyltransferase activity"/>
    <property type="evidence" value="ECO:0007669"/>
    <property type="project" value="InterPro"/>
</dbReference>
<dbReference type="HOGENOM" id="CLU_919325_0_0_1"/>
<dbReference type="Proteomes" id="UP000001568">
    <property type="component" value="Chromosome 2"/>
</dbReference>
<organism evidence="2 3">
    <name type="scientific">Ostreococcus lucimarinus (strain CCE9901)</name>
    <dbReference type="NCBI Taxonomy" id="436017"/>
    <lineage>
        <taxon>Eukaryota</taxon>
        <taxon>Viridiplantae</taxon>
        <taxon>Chlorophyta</taxon>
        <taxon>Mamiellophyceae</taxon>
        <taxon>Mamiellales</taxon>
        <taxon>Bathycoccaceae</taxon>
        <taxon>Ostreococcus</taxon>
    </lineage>
</organism>
<name>A4RT67_OSTLU</name>
<dbReference type="InterPro" id="IPR002052">
    <property type="entry name" value="DNA_methylase_N6_adenine_CS"/>
</dbReference>
<dbReference type="PANTHER" id="PTHR47739">
    <property type="entry name" value="TRNA1(VAL) (ADENINE(37)-N6)-METHYLTRANSFERASE"/>
    <property type="match status" value="1"/>
</dbReference>
<keyword evidence="3" id="KW-1185">Reference proteome</keyword>
<reference evidence="2 3" key="1">
    <citation type="journal article" date="2007" name="Proc. Natl. Acad. Sci. U.S.A.">
        <title>The tiny eukaryote Ostreococcus provides genomic insights into the paradox of plankton speciation.</title>
        <authorList>
            <person name="Palenik B."/>
            <person name="Grimwood J."/>
            <person name="Aerts A."/>
            <person name="Rouze P."/>
            <person name="Salamov A."/>
            <person name="Putnam N."/>
            <person name="Dupont C."/>
            <person name="Jorgensen R."/>
            <person name="Derelle E."/>
            <person name="Rombauts S."/>
            <person name="Zhou K."/>
            <person name="Otillar R."/>
            <person name="Merchant S.S."/>
            <person name="Podell S."/>
            <person name="Gaasterland T."/>
            <person name="Napoli C."/>
            <person name="Gendler K."/>
            <person name="Manuell A."/>
            <person name="Tai V."/>
            <person name="Vallon O."/>
            <person name="Piganeau G."/>
            <person name="Jancek S."/>
            <person name="Heijde M."/>
            <person name="Jabbari K."/>
            <person name="Bowler C."/>
            <person name="Lohr M."/>
            <person name="Robbens S."/>
            <person name="Werner G."/>
            <person name="Dubchak I."/>
            <person name="Pazour G.J."/>
            <person name="Ren Q."/>
            <person name="Paulsen I."/>
            <person name="Delwiche C."/>
            <person name="Schmutz J."/>
            <person name="Rokhsar D."/>
            <person name="Van de Peer Y."/>
            <person name="Moreau H."/>
            <person name="Grigoriev I.V."/>
        </authorList>
    </citation>
    <scope>NUCLEOTIDE SEQUENCE [LARGE SCALE GENOMIC DNA]</scope>
    <source>
        <strain evidence="2 3">CCE9901</strain>
    </source>
</reference>
<dbReference type="InterPro" id="IPR050210">
    <property type="entry name" value="tRNA_Adenine-N(6)_MTase"/>
</dbReference>
<accession>A4RT67</accession>
<dbReference type="EMBL" id="CP000582">
    <property type="protein sequence ID" value="ABO94658.1"/>
    <property type="molecule type" value="Genomic_DNA"/>
</dbReference>
<feature type="domain" description="Methyltransferase small" evidence="1">
    <location>
        <begin position="76"/>
        <end position="168"/>
    </location>
</feature>
<dbReference type="OrthoDB" id="10551982at2759"/>
<dbReference type="InterPro" id="IPR029063">
    <property type="entry name" value="SAM-dependent_MTases_sf"/>
</dbReference>
<sequence length="311" mass="33365">MRAALASPRAARPATTIVRALSTAPRAPRVADGETLDVLGASKLRVVQSKVGYRTGVDALALAWFARRSRGDVESFADRACDLGAGSSGAVGLAYALSGARPARATFVEAQRDSCERLRRSVETNARASDAFDVVPGDVVEDARALLDDRKMRRAFDVVLTNPPFFEATRGTPPKNKEKKGARFGILEDGGAATIHDFIGFAKEALREDGEFFVVYPSLGRARLLAAMVAAFGDDAVRATDVFDHEGASRPSLVFARATLRGYSGDAVETSCALYQETSCALYQEARVGEGKRAYVDSFEMFLQRVAQAGV</sequence>
<dbReference type="AlphaFoldDB" id="A4RT67"/>
<dbReference type="PANTHER" id="PTHR47739:SF1">
    <property type="entry name" value="TRNA1(VAL) (ADENINE(37)-N6)-METHYLTRANSFERASE"/>
    <property type="match status" value="1"/>
</dbReference>
<gene>
    <name evidence="2" type="ORF">OSTLU_92293</name>
</gene>
<dbReference type="GO" id="GO:0003676">
    <property type="term" value="F:nucleic acid binding"/>
    <property type="evidence" value="ECO:0007669"/>
    <property type="project" value="InterPro"/>
</dbReference>
<dbReference type="OMA" id="YQETSCA"/>
<dbReference type="PROSITE" id="PS00092">
    <property type="entry name" value="N6_MTASE"/>
    <property type="match status" value="1"/>
</dbReference>
<dbReference type="Pfam" id="PF05175">
    <property type="entry name" value="MTS"/>
    <property type="match status" value="1"/>
</dbReference>
<proteinExistence type="predicted"/>
<dbReference type="Gene3D" id="3.40.50.150">
    <property type="entry name" value="Vaccinia Virus protein VP39"/>
    <property type="match status" value="1"/>
</dbReference>
<dbReference type="KEGG" id="olu:OSTLU_92293"/>
<dbReference type="SUPFAM" id="SSF53335">
    <property type="entry name" value="S-adenosyl-L-methionine-dependent methyltransferases"/>
    <property type="match status" value="1"/>
</dbReference>
<dbReference type="InterPro" id="IPR007848">
    <property type="entry name" value="Small_mtfrase_dom"/>
</dbReference>
<evidence type="ECO:0000313" key="3">
    <source>
        <dbReference type="Proteomes" id="UP000001568"/>
    </source>
</evidence>
<dbReference type="GeneID" id="5000246"/>